<evidence type="ECO:0000313" key="7">
    <source>
        <dbReference type="Proteomes" id="UP000199771"/>
    </source>
</evidence>
<keyword evidence="3" id="KW-0560">Oxidoreductase</keyword>
<evidence type="ECO:0000256" key="3">
    <source>
        <dbReference type="ARBA" id="ARBA00023002"/>
    </source>
</evidence>
<dbReference type="FunFam" id="3.40.50.1970:FF:000003">
    <property type="entry name" value="Alcohol dehydrogenase, iron-containing"/>
    <property type="match status" value="1"/>
</dbReference>
<dbReference type="EMBL" id="FOOC01000001">
    <property type="protein sequence ID" value="SFF25939.1"/>
    <property type="molecule type" value="Genomic_DNA"/>
</dbReference>
<dbReference type="InterPro" id="IPR001670">
    <property type="entry name" value="ADH_Fe/GldA"/>
</dbReference>
<dbReference type="GO" id="GO:0046872">
    <property type="term" value="F:metal ion binding"/>
    <property type="evidence" value="ECO:0007669"/>
    <property type="project" value="InterPro"/>
</dbReference>
<gene>
    <name evidence="6" type="ORF">SAMN04488120_101233</name>
</gene>
<evidence type="ECO:0000259" key="4">
    <source>
        <dbReference type="Pfam" id="PF00465"/>
    </source>
</evidence>
<evidence type="ECO:0000259" key="5">
    <source>
        <dbReference type="Pfam" id="PF25137"/>
    </source>
</evidence>
<dbReference type="Proteomes" id="UP000199771">
    <property type="component" value="Unassembled WGS sequence"/>
</dbReference>
<evidence type="ECO:0000256" key="1">
    <source>
        <dbReference type="ARBA" id="ARBA00001962"/>
    </source>
</evidence>
<dbReference type="Pfam" id="PF25137">
    <property type="entry name" value="ADH_Fe_C"/>
    <property type="match status" value="1"/>
</dbReference>
<keyword evidence="7" id="KW-1185">Reference proteome</keyword>
<protein>
    <submittedName>
        <fullName evidence="6">Alcohol dehydrogenase, class IV</fullName>
    </submittedName>
</protein>
<dbReference type="GO" id="GO:0004022">
    <property type="term" value="F:alcohol dehydrogenase (NAD+) activity"/>
    <property type="evidence" value="ECO:0007669"/>
    <property type="project" value="TreeGrafter"/>
</dbReference>
<dbReference type="Gene3D" id="1.20.1090.10">
    <property type="entry name" value="Dehydroquinate synthase-like - alpha domain"/>
    <property type="match status" value="1"/>
</dbReference>
<dbReference type="PANTHER" id="PTHR11496:SF102">
    <property type="entry name" value="ALCOHOL DEHYDROGENASE 4"/>
    <property type="match status" value="1"/>
</dbReference>
<dbReference type="Gene3D" id="3.40.50.1970">
    <property type="match status" value="1"/>
</dbReference>
<dbReference type="RefSeq" id="WP_091530729.1">
    <property type="nucleotide sequence ID" value="NZ_FOOC01000001.1"/>
</dbReference>
<dbReference type="InterPro" id="IPR056798">
    <property type="entry name" value="ADH_Fe_C"/>
</dbReference>
<proteinExistence type="inferred from homology"/>
<comment type="cofactor">
    <cofactor evidence="1">
        <name>Fe cation</name>
        <dbReference type="ChEBI" id="CHEBI:24875"/>
    </cofactor>
</comment>
<feature type="domain" description="Alcohol dehydrogenase iron-type/glycerol dehydrogenase GldA" evidence="4">
    <location>
        <begin position="31"/>
        <end position="197"/>
    </location>
</feature>
<organism evidence="6 7">
    <name type="scientific">Fontimonas thermophila</name>
    <dbReference type="NCBI Taxonomy" id="1076937"/>
    <lineage>
        <taxon>Bacteria</taxon>
        <taxon>Pseudomonadati</taxon>
        <taxon>Pseudomonadota</taxon>
        <taxon>Gammaproteobacteria</taxon>
        <taxon>Nevskiales</taxon>
        <taxon>Nevskiaceae</taxon>
        <taxon>Fontimonas</taxon>
    </lineage>
</organism>
<dbReference type="FunFam" id="1.20.1090.10:FF:000001">
    <property type="entry name" value="Aldehyde-alcohol dehydrogenase"/>
    <property type="match status" value="1"/>
</dbReference>
<name>A0A1I2H903_9GAMM</name>
<dbReference type="Pfam" id="PF00465">
    <property type="entry name" value="Fe-ADH"/>
    <property type="match status" value="1"/>
</dbReference>
<evidence type="ECO:0000256" key="2">
    <source>
        <dbReference type="ARBA" id="ARBA00007358"/>
    </source>
</evidence>
<accession>A0A1I2H903</accession>
<sequence length="404" mass="43025">MIPFPVKVVFFRIWMFLLKLATWFLPLFRQPKVITGPGSSLVLCEAIAQAGVKKLLIVTDAMLVKIGLVRPMQEKLTALGVAWTVYDGIQPDPTIAQIEAGLVVLKRETAQAILAVGGGSSIDAAKVIAARATNAKPVAKMAGLFKVWRSILPLYVVPTTAGTGSEVTIAAVVSDPAAQRKFAIMDPRLLPTMAALDGTLMKGLPPPITAATGMDALTHAVEAYISRNATRATDALALEATRLIMENLPKVMAHGADEQARQKMAEAAYKAGLAFTRAGVGYVHAIAHNFGARYHLPHGLANAIVMPYVLDYSKPACTQRLADLAVAAGLASAGQTPAQLADAFIARIRALNAQFGIPAKVDKLRREDIPAIAAAALEEAHATYAVPRYMDQATCERFIAQMLA</sequence>
<evidence type="ECO:0000313" key="6">
    <source>
        <dbReference type="EMBL" id="SFF25939.1"/>
    </source>
</evidence>
<dbReference type="CDD" id="cd08189">
    <property type="entry name" value="Fe-ADH-like"/>
    <property type="match status" value="1"/>
</dbReference>
<dbReference type="SUPFAM" id="SSF56796">
    <property type="entry name" value="Dehydroquinate synthase-like"/>
    <property type="match status" value="1"/>
</dbReference>
<dbReference type="AlphaFoldDB" id="A0A1I2H903"/>
<dbReference type="OrthoDB" id="9815791at2"/>
<dbReference type="InterPro" id="IPR039697">
    <property type="entry name" value="Alcohol_dehydrogenase_Fe"/>
</dbReference>
<feature type="domain" description="Fe-containing alcohol dehydrogenase-like C-terminal" evidence="5">
    <location>
        <begin position="209"/>
        <end position="398"/>
    </location>
</feature>
<dbReference type="PANTHER" id="PTHR11496">
    <property type="entry name" value="ALCOHOL DEHYDROGENASE"/>
    <property type="match status" value="1"/>
</dbReference>
<dbReference type="STRING" id="1076937.SAMN04488120_101233"/>
<reference evidence="6 7" key="1">
    <citation type="submission" date="2016-10" db="EMBL/GenBank/DDBJ databases">
        <authorList>
            <person name="de Groot N.N."/>
        </authorList>
    </citation>
    <scope>NUCLEOTIDE SEQUENCE [LARGE SCALE GENOMIC DNA]</scope>
    <source>
        <strain evidence="6 7">DSM 23609</strain>
    </source>
</reference>
<comment type="similarity">
    <text evidence="2">Belongs to the iron-containing alcohol dehydrogenase family.</text>
</comment>